<dbReference type="PANTHER" id="PTHR35807:SF1">
    <property type="entry name" value="TRANSCRIPTIONAL REGULATOR REDD"/>
    <property type="match status" value="1"/>
</dbReference>
<keyword evidence="2" id="KW-0805">Transcription regulation</keyword>
<organism evidence="7 8">
    <name type="scientific">Paractinoplanes atraurantiacus</name>
    <dbReference type="NCBI Taxonomy" id="1036182"/>
    <lineage>
        <taxon>Bacteria</taxon>
        <taxon>Bacillati</taxon>
        <taxon>Actinomycetota</taxon>
        <taxon>Actinomycetes</taxon>
        <taxon>Micromonosporales</taxon>
        <taxon>Micromonosporaceae</taxon>
        <taxon>Paractinoplanes</taxon>
    </lineage>
</organism>
<sequence length="920" mass="97899">MIRLQVLGPLRLWRDDIELDGGPPQQRCLLALLLIRAGRPVSLNDLVRELWGSDPPASAINVIHKYVGVLRRLLEPDLPRRSAGSYLLRHGAGYRFVLPEEALDLTMFRRLVTSARVCAAEGRPSEAFDGYVRALRHFRGPAGDAPSESATAAAVFANVDAEFFDAVVAAANLAVLLGRAGDVLVPLRMAAEMDRLNEPVHAGLITTLAAAGHQAEALARYGAIRDRLIAELGINPGPELAEAHRQVLARTAGPSTPETVDRPFTAVRPAQLPPGHPLFVGRRIELGILKDLYAGMRDGGRPGPMVIAVDGVGGVGKSAVVARFAHTVAGDFTDGQLFLDLRGHQGEDGSVPAGDALRRLLYGLGGRPSDIPDTFDALAAAYRGVTAGLRLLVVLDNVRDPSQIRPLLPNSPGSLVLITSRRPLTGLAASGGACLVELDRPDRVEARELLTTRLGERRGEWDPGAVDGIVERCGRLPLALVLVAARLRSRAGRPPGDEVDPDLRTVLAWSYRQLSPGAARLFRLLSVVPAPGAPAAACVSLSGHDPVRARAELDELAAAALVSAGAGGRFSSPELIRTYAGELLRSTDSPSEIGAAVDRLLEHYLHSSLAAGTMLGPWRPPAVPPARAGVGAERPASYREALDWFARHREVLKEAVRLAAEAGRGVTPWHLALTIQPYLELYGFFQDWDDVMRLALRAAREQGDVIGEASVLRCLAGARSFAGAHQEALDLLETAVSIFAERDLPAEVARVYARAHAVHTALGRHDRARADSERAIALAVGAGDGTAEIDGLTRNGRSLTALGQYDEADRVLRRALDLAGRGDQTAPIRVAVARNLAAAGRVGDAVQELERASAGTAYRFEVFSTLADLLMASGDQGGARGAYEKARAVLGSYPDGGPDHMRAVLDRLGPVIAAGLDRAR</sequence>
<dbReference type="Gene3D" id="3.40.50.300">
    <property type="entry name" value="P-loop containing nucleotide triphosphate hydrolases"/>
    <property type="match status" value="1"/>
</dbReference>
<dbReference type="CDD" id="cd15831">
    <property type="entry name" value="BTAD"/>
    <property type="match status" value="1"/>
</dbReference>
<dbReference type="InterPro" id="IPR011990">
    <property type="entry name" value="TPR-like_helical_dom_sf"/>
</dbReference>
<evidence type="ECO:0000256" key="3">
    <source>
        <dbReference type="ARBA" id="ARBA00023125"/>
    </source>
</evidence>
<dbReference type="InterPro" id="IPR027417">
    <property type="entry name" value="P-loop_NTPase"/>
</dbReference>
<dbReference type="GO" id="GO:0003677">
    <property type="term" value="F:DNA binding"/>
    <property type="evidence" value="ECO:0007669"/>
    <property type="project" value="UniProtKB-UniRule"/>
</dbReference>
<comment type="similarity">
    <text evidence="1">Belongs to the AfsR/DnrI/RedD regulatory family.</text>
</comment>
<dbReference type="SUPFAM" id="SSF48452">
    <property type="entry name" value="TPR-like"/>
    <property type="match status" value="2"/>
</dbReference>
<dbReference type="PANTHER" id="PTHR35807">
    <property type="entry name" value="TRANSCRIPTIONAL REGULATOR REDD-RELATED"/>
    <property type="match status" value="1"/>
</dbReference>
<dbReference type="Gene3D" id="1.10.10.10">
    <property type="entry name" value="Winged helix-like DNA-binding domain superfamily/Winged helix DNA-binding domain"/>
    <property type="match status" value="1"/>
</dbReference>
<protein>
    <submittedName>
        <fullName evidence="7">DNA-binding transcriptional activator of the SARP family</fullName>
    </submittedName>
</protein>
<dbReference type="GO" id="GO:0000160">
    <property type="term" value="P:phosphorelay signal transduction system"/>
    <property type="evidence" value="ECO:0007669"/>
    <property type="project" value="InterPro"/>
</dbReference>
<keyword evidence="8" id="KW-1185">Reference proteome</keyword>
<feature type="DNA-binding region" description="OmpR/PhoB-type" evidence="5">
    <location>
        <begin position="1"/>
        <end position="98"/>
    </location>
</feature>
<dbReference type="EMBL" id="OBDY01000002">
    <property type="protein sequence ID" value="SNY26141.1"/>
    <property type="molecule type" value="Genomic_DNA"/>
</dbReference>
<dbReference type="SMART" id="SM01043">
    <property type="entry name" value="BTAD"/>
    <property type="match status" value="1"/>
</dbReference>
<evidence type="ECO:0000313" key="8">
    <source>
        <dbReference type="Proteomes" id="UP000219612"/>
    </source>
</evidence>
<dbReference type="GO" id="GO:0006355">
    <property type="term" value="P:regulation of DNA-templated transcription"/>
    <property type="evidence" value="ECO:0007669"/>
    <property type="project" value="InterPro"/>
</dbReference>
<evidence type="ECO:0000256" key="1">
    <source>
        <dbReference type="ARBA" id="ARBA00005820"/>
    </source>
</evidence>
<accession>A0A285GV31</accession>
<evidence type="ECO:0000256" key="5">
    <source>
        <dbReference type="PROSITE-ProRule" id="PRU01091"/>
    </source>
</evidence>
<dbReference type="PROSITE" id="PS51755">
    <property type="entry name" value="OMPR_PHOB"/>
    <property type="match status" value="1"/>
</dbReference>
<feature type="domain" description="OmpR/PhoB-type" evidence="6">
    <location>
        <begin position="1"/>
        <end position="98"/>
    </location>
</feature>
<dbReference type="PRINTS" id="PR00364">
    <property type="entry name" value="DISEASERSIST"/>
</dbReference>
<dbReference type="InterPro" id="IPR016032">
    <property type="entry name" value="Sig_transdc_resp-reg_C-effctor"/>
</dbReference>
<dbReference type="OrthoDB" id="7628974at2"/>
<gene>
    <name evidence="7" type="ORF">SAMN05421748_102468</name>
</gene>
<dbReference type="SUPFAM" id="SSF52540">
    <property type="entry name" value="P-loop containing nucleoside triphosphate hydrolases"/>
    <property type="match status" value="1"/>
</dbReference>
<dbReference type="InterPro" id="IPR036388">
    <property type="entry name" value="WH-like_DNA-bd_sf"/>
</dbReference>
<reference evidence="7 8" key="1">
    <citation type="submission" date="2017-09" db="EMBL/GenBank/DDBJ databases">
        <authorList>
            <person name="Ehlers B."/>
            <person name="Leendertz F.H."/>
        </authorList>
    </citation>
    <scope>NUCLEOTIDE SEQUENCE [LARGE SCALE GENOMIC DNA]</scope>
    <source>
        <strain evidence="7 8">CGMCC 4.6857</strain>
    </source>
</reference>
<dbReference type="Proteomes" id="UP000219612">
    <property type="component" value="Unassembled WGS sequence"/>
</dbReference>
<keyword evidence="3 5" id="KW-0238">DNA-binding</keyword>
<dbReference type="SMART" id="SM00862">
    <property type="entry name" value="Trans_reg_C"/>
    <property type="match status" value="1"/>
</dbReference>
<dbReference type="InterPro" id="IPR005158">
    <property type="entry name" value="BTAD"/>
</dbReference>
<proteinExistence type="inferred from homology"/>
<dbReference type="Pfam" id="PF00486">
    <property type="entry name" value="Trans_reg_C"/>
    <property type="match status" value="1"/>
</dbReference>
<dbReference type="SUPFAM" id="SSF46894">
    <property type="entry name" value="C-terminal effector domain of the bipartite response regulators"/>
    <property type="match status" value="1"/>
</dbReference>
<evidence type="ECO:0000256" key="2">
    <source>
        <dbReference type="ARBA" id="ARBA00023015"/>
    </source>
</evidence>
<evidence type="ECO:0000256" key="4">
    <source>
        <dbReference type="ARBA" id="ARBA00023163"/>
    </source>
</evidence>
<dbReference type="Pfam" id="PF03704">
    <property type="entry name" value="BTAD"/>
    <property type="match status" value="1"/>
</dbReference>
<dbReference type="InterPro" id="IPR001867">
    <property type="entry name" value="OmpR/PhoB-type_DNA-bd"/>
</dbReference>
<dbReference type="Gene3D" id="1.25.40.10">
    <property type="entry name" value="Tetratricopeptide repeat domain"/>
    <property type="match status" value="2"/>
</dbReference>
<keyword evidence="4" id="KW-0804">Transcription</keyword>
<evidence type="ECO:0000259" key="6">
    <source>
        <dbReference type="PROSITE" id="PS51755"/>
    </source>
</evidence>
<evidence type="ECO:0000313" key="7">
    <source>
        <dbReference type="EMBL" id="SNY26141.1"/>
    </source>
</evidence>
<dbReference type="InterPro" id="IPR051677">
    <property type="entry name" value="AfsR-DnrI-RedD_regulator"/>
</dbReference>
<name>A0A285GV31_9ACTN</name>
<dbReference type="AlphaFoldDB" id="A0A285GV31"/>